<dbReference type="Gene3D" id="3.40.50.410">
    <property type="entry name" value="von Willebrand factor, type A domain"/>
    <property type="match status" value="1"/>
</dbReference>
<dbReference type="PROSITE" id="PS50025">
    <property type="entry name" value="LAM_G_DOMAIN"/>
    <property type="match status" value="1"/>
</dbReference>
<evidence type="ECO:0000259" key="4">
    <source>
        <dbReference type="PROSITE" id="PS50234"/>
    </source>
</evidence>
<dbReference type="EMBL" id="MU827310">
    <property type="protein sequence ID" value="KAJ7360317.1"/>
    <property type="molecule type" value="Genomic_DNA"/>
</dbReference>
<protein>
    <submittedName>
        <fullName evidence="5">Cobalamin catabolic process</fullName>
    </submittedName>
</protein>
<accession>A0A9W9YNW7</accession>
<evidence type="ECO:0000256" key="2">
    <source>
        <dbReference type="SAM" id="SignalP"/>
    </source>
</evidence>
<dbReference type="SUPFAM" id="SSF53300">
    <property type="entry name" value="vWA-like"/>
    <property type="match status" value="1"/>
</dbReference>
<keyword evidence="6" id="KW-1185">Reference proteome</keyword>
<dbReference type="PROSITE" id="PS50234">
    <property type="entry name" value="VWFA"/>
    <property type="match status" value="1"/>
</dbReference>
<reference evidence="5" key="1">
    <citation type="submission" date="2023-01" db="EMBL/GenBank/DDBJ databases">
        <title>Genome assembly of the deep-sea coral Lophelia pertusa.</title>
        <authorList>
            <person name="Herrera S."/>
            <person name="Cordes E."/>
        </authorList>
    </citation>
    <scope>NUCLEOTIDE SEQUENCE</scope>
    <source>
        <strain evidence="5">USNM1676648</strain>
        <tissue evidence="5">Polyp</tissue>
    </source>
</reference>
<organism evidence="5 6">
    <name type="scientific">Desmophyllum pertusum</name>
    <dbReference type="NCBI Taxonomy" id="174260"/>
    <lineage>
        <taxon>Eukaryota</taxon>
        <taxon>Metazoa</taxon>
        <taxon>Cnidaria</taxon>
        <taxon>Anthozoa</taxon>
        <taxon>Hexacorallia</taxon>
        <taxon>Scleractinia</taxon>
        <taxon>Caryophylliina</taxon>
        <taxon>Caryophylliidae</taxon>
        <taxon>Desmophyllum</taxon>
    </lineage>
</organism>
<dbReference type="Pfam" id="PF00092">
    <property type="entry name" value="VWA"/>
    <property type="match status" value="1"/>
</dbReference>
<dbReference type="InterPro" id="IPR036465">
    <property type="entry name" value="vWFA_dom_sf"/>
</dbReference>
<evidence type="ECO:0000313" key="5">
    <source>
        <dbReference type="EMBL" id="KAJ7360317.1"/>
    </source>
</evidence>
<evidence type="ECO:0000259" key="3">
    <source>
        <dbReference type="PROSITE" id="PS50025"/>
    </source>
</evidence>
<keyword evidence="2" id="KW-0732">Signal</keyword>
<feature type="signal peptide" evidence="2">
    <location>
        <begin position="1"/>
        <end position="20"/>
    </location>
</feature>
<evidence type="ECO:0000313" key="6">
    <source>
        <dbReference type="Proteomes" id="UP001163046"/>
    </source>
</evidence>
<dbReference type="SUPFAM" id="SSF49899">
    <property type="entry name" value="Concanavalin A-like lectins/glucanases"/>
    <property type="match status" value="1"/>
</dbReference>
<feature type="domain" description="VWFA" evidence="4">
    <location>
        <begin position="21"/>
        <end position="120"/>
    </location>
</feature>
<feature type="chain" id="PRO_5040962272" evidence="2">
    <location>
        <begin position="21"/>
        <end position="327"/>
    </location>
</feature>
<dbReference type="InterPro" id="IPR013320">
    <property type="entry name" value="ConA-like_dom_sf"/>
</dbReference>
<comment type="caution">
    <text evidence="1">Lacks conserved residue(s) required for the propagation of feature annotation.</text>
</comment>
<dbReference type="InterPro" id="IPR002035">
    <property type="entry name" value="VWF_A"/>
</dbReference>
<evidence type="ECO:0000256" key="1">
    <source>
        <dbReference type="PROSITE-ProRule" id="PRU00122"/>
    </source>
</evidence>
<dbReference type="Gene3D" id="2.60.120.200">
    <property type="match status" value="1"/>
</dbReference>
<dbReference type="CDD" id="cd00110">
    <property type="entry name" value="LamG"/>
    <property type="match status" value="1"/>
</dbReference>
<dbReference type="Proteomes" id="UP001163046">
    <property type="component" value="Unassembled WGS sequence"/>
</dbReference>
<gene>
    <name evidence="5" type="primary">LAMA3_6</name>
    <name evidence="5" type="ORF">OS493_016948</name>
</gene>
<dbReference type="AlphaFoldDB" id="A0A9W9YNW7"/>
<dbReference type="Pfam" id="PF02210">
    <property type="entry name" value="Laminin_G_2"/>
    <property type="match status" value="1"/>
</dbReference>
<sequence>MEKWIILSLSLFALAHQTKGIDEALNAATNDVFSAARTSVRRIAVVLSDGKQGSQGSTVDGNIKTATENLRKLGVRVLAVATGPAQSQDTRILRMVTERDEDLVQADDFDALLGKLPGILSCGSCVCTNGDGYIIIDNYETKKNRERDDIRFEFKSALTGTDAGTGKRIIMHIESDYVDQLYVGYTMQTALEYKFDLGSGARLIMGGAVDHNIGNKWEKVHMTRVDRNGRIEVTYVGGDQIATTAESPGSSNRLDIPSSQGYFLGSPPEGINGGLTHLPPNFIGCIRYFSVDEYEPIVNAWVDSPDSSIEIQKGSMRPCTASDELYE</sequence>
<dbReference type="InterPro" id="IPR001791">
    <property type="entry name" value="Laminin_G"/>
</dbReference>
<name>A0A9W9YNW7_9CNID</name>
<proteinExistence type="predicted"/>
<feature type="domain" description="Laminin G" evidence="3">
    <location>
        <begin position="123"/>
        <end position="319"/>
    </location>
</feature>
<comment type="caution">
    <text evidence="5">The sequence shown here is derived from an EMBL/GenBank/DDBJ whole genome shotgun (WGS) entry which is preliminary data.</text>
</comment>